<protein>
    <recommendedName>
        <fullName evidence="4">Transposase</fullName>
    </recommendedName>
</protein>
<evidence type="ECO:0008006" key="4">
    <source>
        <dbReference type="Google" id="ProtNLM"/>
    </source>
</evidence>
<evidence type="ECO:0000313" key="3">
    <source>
        <dbReference type="Proteomes" id="UP001597349"/>
    </source>
</evidence>
<evidence type="ECO:0000256" key="1">
    <source>
        <dbReference type="SAM" id="MobiDB-lite"/>
    </source>
</evidence>
<dbReference type="Proteomes" id="UP001597349">
    <property type="component" value="Unassembled WGS sequence"/>
</dbReference>
<evidence type="ECO:0000313" key="2">
    <source>
        <dbReference type="EMBL" id="MFD2052786.1"/>
    </source>
</evidence>
<sequence length="82" mass="9599">MKKSTFLAELKFYFRRSLDAALLLLSHECPELAHIVVLDADYESGWIHMMKLPRRESTGKRRRPKIPAKEITPSKIFEGREN</sequence>
<keyword evidence="3" id="KW-1185">Reference proteome</keyword>
<gene>
    <name evidence="2" type="ORF">ACFSQT_06585</name>
</gene>
<comment type="caution">
    <text evidence="2">The sequence shown here is derived from an EMBL/GenBank/DDBJ whole genome shotgun (WGS) entry which is preliminary data.</text>
</comment>
<proteinExistence type="predicted"/>
<organism evidence="2 3">
    <name type="scientific">Mesorhizobium calcicola</name>
    <dbReference type="NCBI Taxonomy" id="1300310"/>
    <lineage>
        <taxon>Bacteria</taxon>
        <taxon>Pseudomonadati</taxon>
        <taxon>Pseudomonadota</taxon>
        <taxon>Alphaproteobacteria</taxon>
        <taxon>Hyphomicrobiales</taxon>
        <taxon>Phyllobacteriaceae</taxon>
        <taxon>Mesorhizobium</taxon>
    </lineage>
</organism>
<accession>A0ABW4W9D8</accession>
<dbReference type="EMBL" id="JBHUGY010000013">
    <property type="protein sequence ID" value="MFD2052786.1"/>
    <property type="molecule type" value="Genomic_DNA"/>
</dbReference>
<reference evidence="3" key="1">
    <citation type="journal article" date="2019" name="Int. J. Syst. Evol. Microbiol.">
        <title>The Global Catalogue of Microorganisms (GCM) 10K type strain sequencing project: providing services to taxonomists for standard genome sequencing and annotation.</title>
        <authorList>
            <consortium name="The Broad Institute Genomics Platform"/>
            <consortium name="The Broad Institute Genome Sequencing Center for Infectious Disease"/>
            <person name="Wu L."/>
            <person name="Ma J."/>
        </authorList>
    </citation>
    <scope>NUCLEOTIDE SEQUENCE [LARGE SCALE GENOMIC DNA]</scope>
    <source>
        <strain evidence="3">CGMCC 1.16226</strain>
    </source>
</reference>
<name>A0ABW4W9D8_9HYPH</name>
<dbReference type="RefSeq" id="WP_379017642.1">
    <property type="nucleotide sequence ID" value="NZ_JBHUGY010000013.1"/>
</dbReference>
<feature type="region of interest" description="Disordered" evidence="1">
    <location>
        <begin position="57"/>
        <end position="82"/>
    </location>
</feature>